<accession>A0A099F393</accession>
<dbReference type="PANTHER" id="PTHR31690">
    <property type="entry name" value="FUCOSE MUTAROTASE"/>
    <property type="match status" value="1"/>
</dbReference>
<dbReference type="GO" id="GO:0062193">
    <property type="term" value="F:D-ribose pyranase activity"/>
    <property type="evidence" value="ECO:0007669"/>
    <property type="project" value="UniProtKB-EC"/>
</dbReference>
<dbReference type="GO" id="GO:0036373">
    <property type="term" value="F:L-fucose mutarotase activity"/>
    <property type="evidence" value="ECO:0007669"/>
    <property type="project" value="UniProtKB-EC"/>
</dbReference>
<evidence type="ECO:0000313" key="4">
    <source>
        <dbReference type="EMBL" id="KGJ04647.1"/>
    </source>
</evidence>
<dbReference type="EMBL" id="JRKN01000010">
    <property type="protein sequence ID" value="KGJ04647.1"/>
    <property type="molecule type" value="Genomic_DNA"/>
</dbReference>
<dbReference type="GO" id="GO:0006004">
    <property type="term" value="P:fucose metabolic process"/>
    <property type="evidence" value="ECO:0007669"/>
    <property type="project" value="TreeGrafter"/>
</dbReference>
<evidence type="ECO:0000313" key="5">
    <source>
        <dbReference type="EMBL" id="SFA49882.1"/>
    </source>
</evidence>
<reference evidence="4 6" key="1">
    <citation type="submission" date="2014-09" db="EMBL/GenBank/DDBJ databases">
        <authorList>
            <person name="McGinnis J.M."/>
            <person name="Wolfgang W.J."/>
        </authorList>
    </citation>
    <scope>NUCLEOTIDE SEQUENCE [LARGE SCALE GENOMIC DNA]</scope>
    <source>
        <strain evidence="4 6">JCM 14014</strain>
    </source>
</reference>
<reference evidence="5 7" key="3">
    <citation type="submission" date="2016-10" db="EMBL/GenBank/DDBJ databases">
        <authorList>
            <person name="de Groot N.N."/>
        </authorList>
    </citation>
    <scope>NUCLEOTIDE SEQUENCE [LARGE SCALE GENOMIC DNA]</scope>
    <source>
        <strain evidence="5 7">CGMCC 1.6117</strain>
    </source>
</reference>
<comment type="catalytic activity">
    <reaction evidence="1">
        <text>beta-D-ribopyranose = beta-D-ribofuranose</text>
        <dbReference type="Rhea" id="RHEA:25432"/>
        <dbReference type="ChEBI" id="CHEBI:27476"/>
        <dbReference type="ChEBI" id="CHEBI:47002"/>
        <dbReference type="EC" id="5.4.99.62"/>
    </reaction>
</comment>
<dbReference type="EMBL" id="FOJO01000007">
    <property type="protein sequence ID" value="SFA49882.1"/>
    <property type="molecule type" value="Genomic_DNA"/>
</dbReference>
<dbReference type="Proteomes" id="UP000029846">
    <property type="component" value="Unassembled WGS sequence"/>
</dbReference>
<dbReference type="Proteomes" id="UP000182312">
    <property type="component" value="Unassembled WGS sequence"/>
</dbReference>
<dbReference type="InterPro" id="IPR007721">
    <property type="entry name" value="RbsD_FucU"/>
</dbReference>
<dbReference type="AlphaFoldDB" id="A0A099F393"/>
<dbReference type="InterPro" id="IPR050443">
    <property type="entry name" value="RbsD/FucU_mutarotase"/>
</dbReference>
<name>A0A099F393_9RHOB</name>
<evidence type="ECO:0000313" key="6">
    <source>
        <dbReference type="Proteomes" id="UP000029846"/>
    </source>
</evidence>
<protein>
    <submittedName>
        <fullName evidence="5">L-fucose mutarotase</fullName>
    </submittedName>
    <submittedName>
        <fullName evidence="4">Ribose ABC transporter</fullName>
    </submittedName>
</protein>
<proteinExistence type="predicted"/>
<keyword evidence="6" id="KW-1185">Reference proteome</keyword>
<evidence type="ECO:0000256" key="3">
    <source>
        <dbReference type="ARBA" id="ARBA00036324"/>
    </source>
</evidence>
<reference evidence="4 6" key="2">
    <citation type="submission" date="2014-10" db="EMBL/GenBank/DDBJ databases">
        <title>Paracoccus sanguinis sp. nov., isolated from clinical specimens of New York State patients.</title>
        <authorList>
            <person name="Mingle L.A."/>
            <person name="Cole J.A."/>
            <person name="Lapierre P."/>
            <person name="Musser K.A."/>
        </authorList>
    </citation>
    <scope>NUCLEOTIDE SEQUENCE [LARGE SCALE GENOMIC DNA]</scope>
    <source>
        <strain evidence="4 6">JCM 14014</strain>
    </source>
</reference>
<evidence type="ECO:0000256" key="2">
    <source>
        <dbReference type="ARBA" id="ARBA00023235"/>
    </source>
</evidence>
<comment type="catalytic activity">
    <reaction evidence="3">
        <text>alpha-L-fucose = beta-L-fucose</text>
        <dbReference type="Rhea" id="RHEA:25580"/>
        <dbReference type="ChEBI" id="CHEBI:42548"/>
        <dbReference type="ChEBI" id="CHEBI:42589"/>
        <dbReference type="EC" id="5.1.3.29"/>
    </reaction>
</comment>
<dbReference type="OrthoDB" id="7947972at2"/>
<gene>
    <name evidence="4" type="ORF">IT41_09830</name>
    <name evidence="5" type="ORF">SAMN04487972_10729</name>
</gene>
<dbReference type="Pfam" id="PF05025">
    <property type="entry name" value="RbsD_FucU"/>
    <property type="match status" value="1"/>
</dbReference>
<dbReference type="RefSeq" id="WP_036740668.1">
    <property type="nucleotide sequence ID" value="NZ_FOJO01000007.1"/>
</dbReference>
<organism evidence="4 6">
    <name type="scientific">Paracoccus halophilus</name>
    <dbReference type="NCBI Taxonomy" id="376733"/>
    <lineage>
        <taxon>Bacteria</taxon>
        <taxon>Pseudomonadati</taxon>
        <taxon>Pseudomonadota</taxon>
        <taxon>Alphaproteobacteria</taxon>
        <taxon>Rhodobacterales</taxon>
        <taxon>Paracoccaceae</taxon>
        <taxon>Paracoccus</taxon>
    </lineage>
</organism>
<dbReference type="GO" id="GO:0042806">
    <property type="term" value="F:fucose binding"/>
    <property type="evidence" value="ECO:0007669"/>
    <property type="project" value="TreeGrafter"/>
</dbReference>
<keyword evidence="2" id="KW-0413">Isomerase</keyword>
<dbReference type="SUPFAM" id="SSF102546">
    <property type="entry name" value="RbsD-like"/>
    <property type="match status" value="1"/>
</dbReference>
<dbReference type="Gene3D" id="3.40.1650.10">
    <property type="entry name" value="RbsD-like domain"/>
    <property type="match status" value="1"/>
</dbReference>
<evidence type="ECO:0000256" key="1">
    <source>
        <dbReference type="ARBA" id="ARBA00000223"/>
    </source>
</evidence>
<dbReference type="eggNOG" id="COG4154">
    <property type="taxonomic scope" value="Bacteria"/>
</dbReference>
<dbReference type="STRING" id="376733.SAMN04487972_10729"/>
<evidence type="ECO:0000313" key="7">
    <source>
        <dbReference type="Proteomes" id="UP000182312"/>
    </source>
</evidence>
<dbReference type="InterPro" id="IPR023750">
    <property type="entry name" value="RbsD-like_sf"/>
</dbReference>
<dbReference type="PANTHER" id="PTHR31690:SF4">
    <property type="entry name" value="FUCOSE MUTAROTASE"/>
    <property type="match status" value="1"/>
</dbReference>
<sequence>MLKGIDPLISPDLLRVLAQMGHGDELVIADANFPAVSVARQTVYGAALRIDCDAVRALRAVLSLIPLDRHEPDPVLTMQVVGDAAAMPEVVAEALPLLTAQDVTPAALERFDFYRRARAAFAVLRSAEPRPYGNFILRKGVIAPDPA</sequence>